<sequence>MDTACTIRAQTRGPLVCELQMTPPTDVYAREVVMARVNHLIRRKQNEIERIARIIRACFEPETVQAPQPGKIRLQAFSTVWSIYYICNVFKQSPEMEQ</sequence>
<dbReference type="OrthoDB" id="7473526at2"/>
<proteinExistence type="predicted"/>
<protein>
    <submittedName>
        <fullName evidence="1">Uncharacterized protein</fullName>
    </submittedName>
</protein>
<evidence type="ECO:0000313" key="2">
    <source>
        <dbReference type="Proteomes" id="UP000024284"/>
    </source>
</evidence>
<dbReference type="STRING" id="76947.GCA_002080435_01911"/>
<comment type="caution">
    <text evidence="1">The sequence shown here is derived from an EMBL/GenBank/DDBJ whole genome shotgun (WGS) entry which is preliminary data.</text>
</comment>
<dbReference type="EMBL" id="JFZA02000004">
    <property type="protein sequence ID" value="KFG91385.1"/>
    <property type="molecule type" value="Genomic_DNA"/>
</dbReference>
<name>A0A086PDB7_SPHHM</name>
<dbReference type="Proteomes" id="UP000024284">
    <property type="component" value="Unassembled WGS sequence"/>
</dbReference>
<gene>
    <name evidence="1" type="ORF">BV98_000878</name>
</gene>
<accession>A0A086PDB7</accession>
<keyword evidence="2" id="KW-1185">Reference proteome</keyword>
<dbReference type="RefSeq" id="WP_037462954.1">
    <property type="nucleotide sequence ID" value="NZ_JFZA02000004.1"/>
</dbReference>
<dbReference type="PATRIC" id="fig|1219045.3.peg.894"/>
<evidence type="ECO:0000313" key="1">
    <source>
        <dbReference type="EMBL" id="KFG91385.1"/>
    </source>
</evidence>
<organism evidence="1 2">
    <name type="scientific">Sphingobium herbicidovorans (strain ATCC 700291 / DSM 11019 / CCUG 56400 / KCTC 2939 / LMG 18315 / NBRC 16415 / MH)</name>
    <name type="common">Sphingomonas herbicidovorans</name>
    <dbReference type="NCBI Taxonomy" id="1219045"/>
    <lineage>
        <taxon>Bacteria</taxon>
        <taxon>Pseudomonadati</taxon>
        <taxon>Pseudomonadota</taxon>
        <taxon>Alphaproteobacteria</taxon>
        <taxon>Sphingomonadales</taxon>
        <taxon>Sphingomonadaceae</taxon>
        <taxon>Sphingobium</taxon>
    </lineage>
</organism>
<reference evidence="1" key="1">
    <citation type="submission" date="2014-08" db="EMBL/GenBank/DDBJ databases">
        <title>Draft genome sequences of Sphingobium herbicidovorans.</title>
        <authorList>
            <person name="Gan H.M."/>
            <person name="Gan H.Y."/>
            <person name="Savka M.A."/>
        </authorList>
    </citation>
    <scope>NUCLEOTIDE SEQUENCE [LARGE SCALE GENOMIC DNA]</scope>
    <source>
        <strain evidence="1">NBRC 16415</strain>
    </source>
</reference>
<dbReference type="AlphaFoldDB" id="A0A086PDB7"/>